<evidence type="ECO:0000256" key="2">
    <source>
        <dbReference type="ARBA" id="ARBA00023043"/>
    </source>
</evidence>
<evidence type="ECO:0008006" key="6">
    <source>
        <dbReference type="Google" id="ProtNLM"/>
    </source>
</evidence>
<sequence length="437" mass="49074">MSKMELLDLPAELILVIEEHLPTQADVLALMRCHPCMLAILQQRLYARPKGEKITEIFDWAIERGNERLVSAMLDQGADKIFTELGAGALSNVTMRGQLNMVKLVLEHPETINKPTPTDDESHTAIMIATLHEYTEIVKLLLAQPHLHPQKPSSFFFEQTLKKIVIGEELDDDDSWDIPINQALYSGSRKLVRILLADPRVELTSLSLIAAARGGYEDMVMLCLLQYPQQFDPDHESLLVIATRDNNMRLVQFLLKVAGLIPHMKWEIDGKTSFVSAANQEILAHDHPLLARNNISVKATDYDGKSPFIYSASHENVEMMKLLLSTGEVNVDSPDRLGRTTLSYAAEQAGGQAVKFLLSLDAVNPRLKDYYGMTPLHYAVEFGDDVAVMKVLLILGMLILIPWTKRVKRHFHLPLKWKRGSSAVLNPKSRITVAEDS</sequence>
<reference evidence="4 5" key="1">
    <citation type="submission" date="2015-08" db="EMBL/GenBank/DDBJ databases">
        <title>Genome sequencing of Penicillium nordicum.</title>
        <authorList>
            <person name="Nguyen H.D."/>
            <person name="Seifert K.A."/>
        </authorList>
    </citation>
    <scope>NUCLEOTIDE SEQUENCE [LARGE SCALE GENOMIC DNA]</scope>
    <source>
        <strain evidence="4 5">DAOMC 185683</strain>
    </source>
</reference>
<dbReference type="EMBL" id="LHQQ01000292">
    <property type="protein sequence ID" value="KOS37825.1"/>
    <property type="molecule type" value="Genomic_DNA"/>
</dbReference>
<dbReference type="Pfam" id="PF12796">
    <property type="entry name" value="Ank_2"/>
    <property type="match status" value="2"/>
</dbReference>
<dbReference type="InterPro" id="IPR002110">
    <property type="entry name" value="Ankyrin_rpt"/>
</dbReference>
<keyword evidence="5" id="KW-1185">Reference proteome</keyword>
<dbReference type="Pfam" id="PF00023">
    <property type="entry name" value="Ank"/>
    <property type="match status" value="1"/>
</dbReference>
<dbReference type="PROSITE" id="PS50297">
    <property type="entry name" value="ANK_REP_REGION"/>
    <property type="match status" value="1"/>
</dbReference>
<organism evidence="4 5">
    <name type="scientific">Penicillium nordicum</name>
    <dbReference type="NCBI Taxonomy" id="229535"/>
    <lineage>
        <taxon>Eukaryota</taxon>
        <taxon>Fungi</taxon>
        <taxon>Dikarya</taxon>
        <taxon>Ascomycota</taxon>
        <taxon>Pezizomycotina</taxon>
        <taxon>Eurotiomycetes</taxon>
        <taxon>Eurotiomycetidae</taxon>
        <taxon>Eurotiales</taxon>
        <taxon>Aspergillaceae</taxon>
        <taxon>Penicillium</taxon>
    </lineage>
</organism>
<protein>
    <recommendedName>
        <fullName evidence="6">F-box domain-containing protein</fullName>
    </recommendedName>
</protein>
<dbReference type="PROSITE" id="PS50088">
    <property type="entry name" value="ANK_REPEAT"/>
    <property type="match status" value="1"/>
</dbReference>
<comment type="caution">
    <text evidence="4">The sequence shown here is derived from an EMBL/GenBank/DDBJ whole genome shotgun (WGS) entry which is preliminary data.</text>
</comment>
<dbReference type="STRING" id="229535.A0A0M9WB07"/>
<dbReference type="SUPFAM" id="SSF48403">
    <property type="entry name" value="Ankyrin repeat"/>
    <property type="match status" value="2"/>
</dbReference>
<dbReference type="OrthoDB" id="426293at2759"/>
<feature type="repeat" description="ANK" evidence="3">
    <location>
        <begin position="371"/>
        <end position="396"/>
    </location>
</feature>
<evidence type="ECO:0000256" key="3">
    <source>
        <dbReference type="PROSITE-ProRule" id="PRU00023"/>
    </source>
</evidence>
<dbReference type="PANTHER" id="PTHR24198">
    <property type="entry name" value="ANKYRIN REPEAT AND PROTEIN KINASE DOMAIN-CONTAINING PROTEIN"/>
    <property type="match status" value="1"/>
</dbReference>
<evidence type="ECO:0000313" key="5">
    <source>
        <dbReference type="Proteomes" id="UP000037696"/>
    </source>
</evidence>
<dbReference type="Gene3D" id="1.25.40.20">
    <property type="entry name" value="Ankyrin repeat-containing domain"/>
    <property type="match status" value="2"/>
</dbReference>
<keyword evidence="2 3" id="KW-0040">ANK repeat</keyword>
<dbReference type="Proteomes" id="UP000037696">
    <property type="component" value="Unassembled WGS sequence"/>
</dbReference>
<dbReference type="PANTHER" id="PTHR24198:SF165">
    <property type="entry name" value="ANKYRIN REPEAT-CONTAINING PROTEIN-RELATED"/>
    <property type="match status" value="1"/>
</dbReference>
<proteinExistence type="predicted"/>
<keyword evidence="1" id="KW-0677">Repeat</keyword>
<dbReference type="SMART" id="SM00248">
    <property type="entry name" value="ANK"/>
    <property type="match status" value="7"/>
</dbReference>
<accession>A0A0M9WB07</accession>
<dbReference type="AlphaFoldDB" id="A0A0M9WB07"/>
<evidence type="ECO:0000256" key="1">
    <source>
        <dbReference type="ARBA" id="ARBA00022737"/>
    </source>
</evidence>
<name>A0A0M9WB07_9EURO</name>
<evidence type="ECO:0000313" key="4">
    <source>
        <dbReference type="EMBL" id="KOS37825.1"/>
    </source>
</evidence>
<gene>
    <name evidence="4" type="ORF">ACN38_g11361</name>
</gene>
<dbReference type="InterPro" id="IPR036770">
    <property type="entry name" value="Ankyrin_rpt-contain_sf"/>
</dbReference>